<dbReference type="EMBL" id="JAULSY010000193">
    <property type="protein sequence ID" value="KAK0658926.1"/>
    <property type="molecule type" value="Genomic_DNA"/>
</dbReference>
<protein>
    <submittedName>
        <fullName evidence="2">Uncharacterized protein</fullName>
    </submittedName>
</protein>
<evidence type="ECO:0000313" key="2">
    <source>
        <dbReference type="EMBL" id="KAK0658926.1"/>
    </source>
</evidence>
<feature type="chain" id="PRO_5041313413" evidence="1">
    <location>
        <begin position="22"/>
        <end position="85"/>
    </location>
</feature>
<evidence type="ECO:0000313" key="3">
    <source>
        <dbReference type="Proteomes" id="UP001174997"/>
    </source>
</evidence>
<reference evidence="2" key="1">
    <citation type="submission" date="2023-06" db="EMBL/GenBank/DDBJ databases">
        <title>Genome-scale phylogeny and comparative genomics of the fungal order Sordariales.</title>
        <authorList>
            <consortium name="Lawrence Berkeley National Laboratory"/>
            <person name="Hensen N."/>
            <person name="Bonometti L."/>
            <person name="Westerberg I."/>
            <person name="Brannstrom I.O."/>
            <person name="Guillou S."/>
            <person name="Cros-Aarteil S."/>
            <person name="Calhoun S."/>
            <person name="Haridas S."/>
            <person name="Kuo A."/>
            <person name="Mondo S."/>
            <person name="Pangilinan J."/>
            <person name="Riley R."/>
            <person name="Labutti K."/>
            <person name="Andreopoulos B."/>
            <person name="Lipzen A."/>
            <person name="Chen C."/>
            <person name="Yanf M."/>
            <person name="Daum C."/>
            <person name="Ng V."/>
            <person name="Clum A."/>
            <person name="Steindorff A."/>
            <person name="Ohm R."/>
            <person name="Martin F."/>
            <person name="Silar P."/>
            <person name="Natvig D."/>
            <person name="Lalanne C."/>
            <person name="Gautier V."/>
            <person name="Ament-Velasquez S.L."/>
            <person name="Kruys A."/>
            <person name="Hutchinson M.I."/>
            <person name="Powell A.J."/>
            <person name="Barry K."/>
            <person name="Miller A.N."/>
            <person name="Grigoriev I.V."/>
            <person name="Debuchy R."/>
            <person name="Gladieux P."/>
            <person name="Thoren M.H."/>
            <person name="Johannesson H."/>
        </authorList>
    </citation>
    <scope>NUCLEOTIDE SEQUENCE</scope>
    <source>
        <strain evidence="2">CBS 307.81</strain>
    </source>
</reference>
<organism evidence="2 3">
    <name type="scientific">Cercophora samala</name>
    <dbReference type="NCBI Taxonomy" id="330535"/>
    <lineage>
        <taxon>Eukaryota</taxon>
        <taxon>Fungi</taxon>
        <taxon>Dikarya</taxon>
        <taxon>Ascomycota</taxon>
        <taxon>Pezizomycotina</taxon>
        <taxon>Sordariomycetes</taxon>
        <taxon>Sordariomycetidae</taxon>
        <taxon>Sordariales</taxon>
        <taxon>Lasiosphaeriaceae</taxon>
        <taxon>Cercophora</taxon>
    </lineage>
</organism>
<evidence type="ECO:0000256" key="1">
    <source>
        <dbReference type="SAM" id="SignalP"/>
    </source>
</evidence>
<keyword evidence="1" id="KW-0732">Signal</keyword>
<sequence length="85" mass="8725">MKLPLLPLTTSLLALGQSALASPLVSPRQDSNVIRTLRCDAGTGSIDADTAKCAAETVFCKATIGVVITAGTPAAYNCLRQCSCV</sequence>
<dbReference type="AlphaFoldDB" id="A0AA40D150"/>
<feature type="signal peptide" evidence="1">
    <location>
        <begin position="1"/>
        <end position="21"/>
    </location>
</feature>
<proteinExistence type="predicted"/>
<comment type="caution">
    <text evidence="2">The sequence shown here is derived from an EMBL/GenBank/DDBJ whole genome shotgun (WGS) entry which is preliminary data.</text>
</comment>
<gene>
    <name evidence="2" type="ORF">QBC41DRAFT_331737</name>
</gene>
<accession>A0AA40D150</accession>
<keyword evidence="3" id="KW-1185">Reference proteome</keyword>
<name>A0AA40D150_9PEZI</name>
<dbReference type="Proteomes" id="UP001174997">
    <property type="component" value="Unassembled WGS sequence"/>
</dbReference>